<proteinExistence type="predicted"/>
<evidence type="ECO:0000313" key="2">
    <source>
        <dbReference type="EMBL" id="GJM90119.1"/>
    </source>
</evidence>
<feature type="region of interest" description="Disordered" evidence="1">
    <location>
        <begin position="1"/>
        <end position="22"/>
    </location>
</feature>
<keyword evidence="3" id="KW-1185">Reference proteome</keyword>
<dbReference type="EMBL" id="BQKI01000003">
    <property type="protein sequence ID" value="GJM90119.1"/>
    <property type="molecule type" value="Genomic_DNA"/>
</dbReference>
<organism evidence="2 3">
    <name type="scientific">Eleusine coracana subsp. coracana</name>
    <dbReference type="NCBI Taxonomy" id="191504"/>
    <lineage>
        <taxon>Eukaryota</taxon>
        <taxon>Viridiplantae</taxon>
        <taxon>Streptophyta</taxon>
        <taxon>Embryophyta</taxon>
        <taxon>Tracheophyta</taxon>
        <taxon>Spermatophyta</taxon>
        <taxon>Magnoliopsida</taxon>
        <taxon>Liliopsida</taxon>
        <taxon>Poales</taxon>
        <taxon>Poaceae</taxon>
        <taxon>PACMAD clade</taxon>
        <taxon>Chloridoideae</taxon>
        <taxon>Cynodonteae</taxon>
        <taxon>Eleusininae</taxon>
        <taxon>Eleusine</taxon>
    </lineage>
</organism>
<evidence type="ECO:0000313" key="3">
    <source>
        <dbReference type="Proteomes" id="UP001054889"/>
    </source>
</evidence>
<sequence length="87" mass="8959">MRSAPRSARQSSTATGTVARLPRGGTADQLVLSGAWTSPAWSPAVRRNANLTGACSRPSLSLAQQQFARLLSSVALAIAITAGHSDV</sequence>
<gene>
    <name evidence="2" type="primary">ga06368</name>
    <name evidence="2" type="ORF">PR202_ga06368</name>
</gene>
<protein>
    <submittedName>
        <fullName evidence="2">Uncharacterized protein</fullName>
    </submittedName>
</protein>
<name>A0AAV5BUN6_ELECO</name>
<comment type="caution">
    <text evidence="2">The sequence shown here is derived from an EMBL/GenBank/DDBJ whole genome shotgun (WGS) entry which is preliminary data.</text>
</comment>
<evidence type="ECO:0000256" key="1">
    <source>
        <dbReference type="SAM" id="MobiDB-lite"/>
    </source>
</evidence>
<dbReference type="AlphaFoldDB" id="A0AAV5BUN6"/>
<accession>A0AAV5BUN6</accession>
<reference evidence="2" key="2">
    <citation type="submission" date="2021-12" db="EMBL/GenBank/DDBJ databases">
        <title>Resequencing data analysis of finger millet.</title>
        <authorList>
            <person name="Hatakeyama M."/>
            <person name="Aluri S."/>
            <person name="Balachadran M.T."/>
            <person name="Sivarajan S.R."/>
            <person name="Poveda L."/>
            <person name="Shimizu-Inatsugi R."/>
            <person name="Schlapbach R."/>
            <person name="Sreeman S.M."/>
            <person name="Shimizu K.K."/>
        </authorList>
    </citation>
    <scope>NUCLEOTIDE SEQUENCE</scope>
</reference>
<reference evidence="2" key="1">
    <citation type="journal article" date="2018" name="DNA Res.">
        <title>Multiple hybrid de novo genome assembly of finger millet, an orphan allotetraploid crop.</title>
        <authorList>
            <person name="Hatakeyama M."/>
            <person name="Aluri S."/>
            <person name="Balachadran M.T."/>
            <person name="Sivarajan S.R."/>
            <person name="Patrignani A."/>
            <person name="Gruter S."/>
            <person name="Poveda L."/>
            <person name="Shimizu-Inatsugi R."/>
            <person name="Baeten J."/>
            <person name="Francoijs K.J."/>
            <person name="Nataraja K.N."/>
            <person name="Reddy Y.A.N."/>
            <person name="Phadnis S."/>
            <person name="Ravikumar R.L."/>
            <person name="Schlapbach R."/>
            <person name="Sreeman S.M."/>
            <person name="Shimizu K.K."/>
        </authorList>
    </citation>
    <scope>NUCLEOTIDE SEQUENCE</scope>
</reference>
<dbReference type="Proteomes" id="UP001054889">
    <property type="component" value="Unassembled WGS sequence"/>
</dbReference>